<dbReference type="InterPro" id="IPR006059">
    <property type="entry name" value="SBP"/>
</dbReference>
<sequence length="573" mass="63986">MKKKIAAILLTLSMAVSMVGCGQDAQTGGTQPGGTQNESNSDSAGAENMPSDGIPVPAGWDDPYEETLTVTIGGLGNPQDMNLPEGDTLEDNEFTRLYKERWNMDVKVEWMAVDEAALSQKVSLAITSGQMPDIMMVPNQVLLSQLVESDLVADLDSAYEIGMSPYNKAVLDTYGDRKFDTCTFDGKLKAISNYVPGYSYAFTWIRKDWLDKLGLKEPGSLEELQAVAKAFVEEDPDGNGQNDTIGLLCDQRVGGIYNSNHTMDPIFGYYGSYPRQWLKDESGNVTYGTIAPETKEALATLRQMYADKLIDEEFAVRNPNDINSPLAAGKCGIIFGPWWAPYTLQDSVNNDPDADWQPYLCPLDKDGKFKTYQQEIHTYWAVVRKDFPHPEAIMKLQSQLSEWLQPVKDLPEGYAYPYRGTPADGKTIIPLNLQFSEQDYMPKEYAALNEAEETKDPSILSDVMVPVYEARLKYKEDPEANRDQWSGYMARTGGYEVASMDNVKVADNCVFFAMTDSMTARWTSLEKLENEALLAIITGEKDLDYFDEFVSQWKSLGGDQIMQEATEIVKNQG</sequence>
<keyword evidence="5 8" id="KW-0449">Lipoprotein</keyword>
<feature type="region of interest" description="Disordered" evidence="6">
    <location>
        <begin position="25"/>
        <end position="59"/>
    </location>
</feature>
<evidence type="ECO:0000256" key="2">
    <source>
        <dbReference type="ARBA" id="ARBA00022729"/>
    </source>
</evidence>
<dbReference type="AlphaFoldDB" id="A0A1E3AE74"/>
<dbReference type="PATRIC" id="fig|1432052.4.peg.3246"/>
<dbReference type="Pfam" id="PF01547">
    <property type="entry name" value="SBP_bac_1"/>
    <property type="match status" value="1"/>
</dbReference>
<keyword evidence="4" id="KW-0564">Palmitate</keyword>
<comment type="caution">
    <text evidence="8">The sequence shown here is derived from an EMBL/GenBank/DDBJ whole genome shotgun (WGS) entry which is preliminary data.</text>
</comment>
<organism evidence="8 9">
    <name type="scientific">Eisenbergiella tayi</name>
    <dbReference type="NCBI Taxonomy" id="1432052"/>
    <lineage>
        <taxon>Bacteria</taxon>
        <taxon>Bacillati</taxon>
        <taxon>Bacillota</taxon>
        <taxon>Clostridia</taxon>
        <taxon>Lachnospirales</taxon>
        <taxon>Lachnospiraceae</taxon>
        <taxon>Eisenbergiella</taxon>
    </lineage>
</organism>
<proteinExistence type="predicted"/>
<dbReference type="EMBL" id="MCGH01000002">
    <property type="protein sequence ID" value="ODM07022.1"/>
    <property type="molecule type" value="Genomic_DNA"/>
</dbReference>
<feature type="signal peptide" evidence="7">
    <location>
        <begin position="1"/>
        <end position="22"/>
    </location>
</feature>
<dbReference type="CDD" id="cd13580">
    <property type="entry name" value="PBP2_AlgQ_like_1"/>
    <property type="match status" value="1"/>
</dbReference>
<evidence type="ECO:0000313" key="9">
    <source>
        <dbReference type="Proteomes" id="UP000094067"/>
    </source>
</evidence>
<feature type="chain" id="PRO_5038485459" evidence="7">
    <location>
        <begin position="23"/>
        <end position="573"/>
    </location>
</feature>
<dbReference type="Proteomes" id="UP000094067">
    <property type="component" value="Unassembled WGS sequence"/>
</dbReference>
<dbReference type="PANTHER" id="PTHR43649">
    <property type="entry name" value="ARABINOSE-BINDING PROTEIN-RELATED"/>
    <property type="match status" value="1"/>
</dbReference>
<evidence type="ECO:0000256" key="1">
    <source>
        <dbReference type="ARBA" id="ARBA00022475"/>
    </source>
</evidence>
<feature type="compositionally biased region" description="Low complexity" evidence="6">
    <location>
        <begin position="25"/>
        <end position="36"/>
    </location>
</feature>
<evidence type="ECO:0000313" key="8">
    <source>
        <dbReference type="EMBL" id="ODM07022.1"/>
    </source>
</evidence>
<dbReference type="PROSITE" id="PS51257">
    <property type="entry name" value="PROKAR_LIPOPROTEIN"/>
    <property type="match status" value="1"/>
</dbReference>
<keyword evidence="3" id="KW-0472">Membrane</keyword>
<evidence type="ECO:0000256" key="5">
    <source>
        <dbReference type="ARBA" id="ARBA00023288"/>
    </source>
</evidence>
<evidence type="ECO:0000256" key="4">
    <source>
        <dbReference type="ARBA" id="ARBA00023139"/>
    </source>
</evidence>
<name>A0A1E3AE74_9FIRM</name>
<dbReference type="Gene3D" id="3.40.190.10">
    <property type="entry name" value="Periplasmic binding protein-like II"/>
    <property type="match status" value="3"/>
</dbReference>
<dbReference type="InterPro" id="IPR050490">
    <property type="entry name" value="Bact_solute-bd_prot1"/>
</dbReference>
<reference evidence="8 9" key="1">
    <citation type="submission" date="2016-07" db="EMBL/GenBank/DDBJ databases">
        <title>Characterization of isolates of Eisenbergiella tayi derived from blood cultures, using whole genome sequencing.</title>
        <authorList>
            <person name="Burdz T."/>
            <person name="Wiebe D."/>
            <person name="Huynh C."/>
            <person name="Bernard K."/>
        </authorList>
    </citation>
    <scope>NUCLEOTIDE SEQUENCE [LARGE SCALE GENOMIC DNA]</scope>
    <source>
        <strain evidence="8 9">NML 110608</strain>
    </source>
</reference>
<evidence type="ECO:0000256" key="3">
    <source>
        <dbReference type="ARBA" id="ARBA00023136"/>
    </source>
</evidence>
<gene>
    <name evidence="8" type="primary">lipO_26</name>
    <name evidence="8" type="ORF">BEI61_02912</name>
</gene>
<dbReference type="SUPFAM" id="SSF53850">
    <property type="entry name" value="Periplasmic binding protein-like II"/>
    <property type="match status" value="1"/>
</dbReference>
<keyword evidence="2 7" id="KW-0732">Signal</keyword>
<evidence type="ECO:0000256" key="6">
    <source>
        <dbReference type="SAM" id="MobiDB-lite"/>
    </source>
</evidence>
<keyword evidence="1" id="KW-1003">Cell membrane</keyword>
<evidence type="ECO:0000256" key="7">
    <source>
        <dbReference type="SAM" id="SignalP"/>
    </source>
</evidence>
<dbReference type="PANTHER" id="PTHR43649:SF33">
    <property type="entry name" value="POLYGALACTURONAN_RHAMNOGALACTURONAN-BINDING PROTEIN YTCQ"/>
    <property type="match status" value="1"/>
</dbReference>
<protein>
    <submittedName>
        <fullName evidence="8">Lipoprotein LipO</fullName>
    </submittedName>
</protein>
<accession>A0A1E3AE74</accession>
<dbReference type="RefSeq" id="WP_069152772.1">
    <property type="nucleotide sequence ID" value="NZ_CAJLDD010000002.1"/>
</dbReference>